<name>A0A931IJF7_9NOCA</name>
<comment type="caution">
    <text evidence="2">The sequence shown here is derived from an EMBL/GenBank/DDBJ whole genome shotgun (WGS) entry which is preliminary data.</text>
</comment>
<dbReference type="AlphaFoldDB" id="A0A931IJF7"/>
<keyword evidence="3" id="KW-1185">Reference proteome</keyword>
<accession>A0A931IJF7</accession>
<dbReference type="EMBL" id="JADMLG010000024">
    <property type="protein sequence ID" value="MBH0781441.1"/>
    <property type="molecule type" value="Genomic_DNA"/>
</dbReference>
<evidence type="ECO:0000259" key="1">
    <source>
        <dbReference type="Pfam" id="PF20028"/>
    </source>
</evidence>
<dbReference type="Gene3D" id="2.40.10.120">
    <property type="match status" value="1"/>
</dbReference>
<dbReference type="RefSeq" id="WP_196153718.1">
    <property type="nucleotide sequence ID" value="NZ_JADMLG010000024.1"/>
</dbReference>
<evidence type="ECO:0000313" key="3">
    <source>
        <dbReference type="Proteomes" id="UP000655751"/>
    </source>
</evidence>
<proteinExistence type="predicted"/>
<dbReference type="InterPro" id="IPR009003">
    <property type="entry name" value="Peptidase_S1_PA"/>
</dbReference>
<dbReference type="Proteomes" id="UP000655751">
    <property type="component" value="Unassembled WGS sequence"/>
</dbReference>
<sequence length="620" mass="69262">MPGHEGIDDLLKDAVAAVSHDRDGAERIGTAFRIAPNYAVTAAHVADGAARLRLAFGDGADRGCEVVAASAAPPGGGRWGFDDLAVLRLDEPDRVAAPCVLMSEPVLTPGDELLVCALNASYVERVVELYRNYRFRDKHERFFTVDGDRSVIQGMSGGPVWSVRHGGVVGFLKASENLQSPQGGAVAYLLDGLRRCDRGLYEEIVTAHDARHRDEAAWTDRLVGAEAPVRRWVVELQGWLAAISAAADRRVPAALVGELFRDSFAPDSGRLVTLRDLVEYIGTESQDPPLHLARFCALAPNYLPESPHVARGLREIPKKLIPPRDLPEFERRFAVPRAESAEVTTLFGIIVPEEGPRIDEHAPLPHRYELARRTGEQEIITLPPTGRFPTYDQAKRELKRAIDIELTTIDKPLDAVEIVVALPDDHLTDDPLYEWRRADERPFSKFMMRLRRSATWEKNSEQLAELDLRWNRLRRHDSDRMVWLGCDDPRGRALRELQVLFADDDPPDGLGVSEPPTEHVLAASRTNALPVSLWRVASCPEHPGGAACDGTLFRRHVATRIGESSPLDWYTAIWREQRDHTRSVDRDEFWRKIVCIIDRPGESRRRPPPLAGPGATRELI</sequence>
<reference evidence="2" key="1">
    <citation type="submission" date="2020-11" db="EMBL/GenBank/DDBJ databases">
        <title>Nocardia NEAU-351.nov., a novel actinomycete isolated from the cow dung.</title>
        <authorList>
            <person name="Zhang X."/>
        </authorList>
    </citation>
    <scope>NUCLEOTIDE SEQUENCE</scope>
    <source>
        <strain evidence="2">NEAU-351</strain>
    </source>
</reference>
<feature type="domain" description="vWA-MoxR associated protein C-terminal" evidence="1">
    <location>
        <begin position="385"/>
        <end position="591"/>
    </location>
</feature>
<protein>
    <submittedName>
        <fullName evidence="2">Trypsin-like peptidase domain-containing protein</fullName>
    </submittedName>
</protein>
<evidence type="ECO:0000313" key="2">
    <source>
        <dbReference type="EMBL" id="MBH0781441.1"/>
    </source>
</evidence>
<dbReference type="Pfam" id="PF20028">
    <property type="entry name" value="VMAP-C"/>
    <property type="match status" value="1"/>
</dbReference>
<gene>
    <name evidence="2" type="ORF">IT779_34740</name>
</gene>
<dbReference type="InterPro" id="IPR045450">
    <property type="entry name" value="VMAP_C"/>
</dbReference>
<dbReference type="SUPFAM" id="SSF50494">
    <property type="entry name" value="Trypsin-like serine proteases"/>
    <property type="match status" value="1"/>
</dbReference>
<dbReference type="Pfam" id="PF13365">
    <property type="entry name" value="Trypsin_2"/>
    <property type="match status" value="1"/>
</dbReference>
<organism evidence="2 3">
    <name type="scientific">Nocardia bovistercoris</name>
    <dbReference type="NCBI Taxonomy" id="2785916"/>
    <lineage>
        <taxon>Bacteria</taxon>
        <taxon>Bacillati</taxon>
        <taxon>Actinomycetota</taxon>
        <taxon>Actinomycetes</taxon>
        <taxon>Mycobacteriales</taxon>
        <taxon>Nocardiaceae</taxon>
        <taxon>Nocardia</taxon>
    </lineage>
</organism>